<feature type="compositionally biased region" description="Basic residues" evidence="1">
    <location>
        <begin position="1"/>
        <end position="21"/>
    </location>
</feature>
<dbReference type="AlphaFoldDB" id="A0A6J4Q8H9"/>
<accession>A0A6J4Q8H9</accession>
<feature type="non-terminal residue" evidence="2">
    <location>
        <position position="222"/>
    </location>
</feature>
<protein>
    <submittedName>
        <fullName evidence="2">Phytoene synthase</fullName>
        <ecNumber evidence="2">2.5.1.32</ecNumber>
    </submittedName>
</protein>
<feature type="non-terminal residue" evidence="2">
    <location>
        <position position="1"/>
    </location>
</feature>
<feature type="region of interest" description="Disordered" evidence="1">
    <location>
        <begin position="154"/>
        <end position="222"/>
    </location>
</feature>
<feature type="compositionally biased region" description="Basic and acidic residues" evidence="1">
    <location>
        <begin position="111"/>
        <end position="122"/>
    </location>
</feature>
<evidence type="ECO:0000256" key="1">
    <source>
        <dbReference type="SAM" id="MobiDB-lite"/>
    </source>
</evidence>
<gene>
    <name evidence="2" type="ORF">AVDCRST_MAG35-3007</name>
</gene>
<keyword evidence="2" id="KW-0808">Transferase</keyword>
<dbReference type="EMBL" id="CADCUY010000578">
    <property type="protein sequence ID" value="CAA9437510.1"/>
    <property type="molecule type" value="Genomic_DNA"/>
</dbReference>
<proteinExistence type="predicted"/>
<feature type="compositionally biased region" description="Low complexity" evidence="1">
    <location>
        <begin position="154"/>
        <end position="164"/>
    </location>
</feature>
<feature type="compositionally biased region" description="Basic residues" evidence="1">
    <location>
        <begin position="88"/>
        <end position="98"/>
    </location>
</feature>
<name>A0A6J4Q8H9_9ACTN</name>
<dbReference type="EC" id="2.5.1.32" evidence="2"/>
<feature type="region of interest" description="Disordered" evidence="1">
    <location>
        <begin position="1"/>
        <end position="24"/>
    </location>
</feature>
<feature type="compositionally biased region" description="Low complexity" evidence="1">
    <location>
        <begin position="193"/>
        <end position="202"/>
    </location>
</feature>
<evidence type="ECO:0000313" key="2">
    <source>
        <dbReference type="EMBL" id="CAA9437510.1"/>
    </source>
</evidence>
<sequence length="222" mass="23593">GGRTRRRFLLPGRRRHHRPAAARRLPDVPRAAPAARAHVLPRDRAAAPGEAAVGVGAVRLRAVRRRVRRLADHPRPRGAGGVGRLVHRRPALGHRGRPRGAGDAGDGAPVVDRRGHDHRVPGLDARRHHADLVRDLRRPRGVHVRLRVGDRAADAAGAGAAAGARGAGGGARAAARRGLPDEQLHPRRRRGPRPGAHLPAGRRAGGRRGEPGGAVRGAAHRR</sequence>
<organism evidence="2">
    <name type="scientific">uncultured Quadrisphaera sp</name>
    <dbReference type="NCBI Taxonomy" id="904978"/>
    <lineage>
        <taxon>Bacteria</taxon>
        <taxon>Bacillati</taxon>
        <taxon>Actinomycetota</taxon>
        <taxon>Actinomycetes</taxon>
        <taxon>Kineosporiales</taxon>
        <taxon>Kineosporiaceae</taxon>
        <taxon>Quadrisphaera</taxon>
        <taxon>environmental samples</taxon>
    </lineage>
</organism>
<dbReference type="GO" id="GO:0016740">
    <property type="term" value="F:transferase activity"/>
    <property type="evidence" value="ECO:0007669"/>
    <property type="project" value="UniProtKB-KW"/>
</dbReference>
<reference evidence="2" key="1">
    <citation type="submission" date="2020-02" db="EMBL/GenBank/DDBJ databases">
        <authorList>
            <person name="Meier V. D."/>
        </authorList>
    </citation>
    <scope>NUCLEOTIDE SEQUENCE</scope>
    <source>
        <strain evidence="2">AVDCRST_MAG35</strain>
    </source>
</reference>
<feature type="region of interest" description="Disordered" evidence="1">
    <location>
        <begin position="88"/>
        <end position="122"/>
    </location>
</feature>